<sequence>MKKNFFNIAMAFCIGLFASCSQEEIFSDQSGEVETVNVFTQLPENDAQTRALPGAEADHQLRCILEVWDKTGDGTLITRIEKLGTEATDEGKLSFSFQVDSKVNYQCLLWADYIDSSTPAGKEANTYADKYYDTQNLKAIDFKVTDGGLFNNASTDAFCGVVDKNGTTTALSVTLKRPFTKVILKDKSDYINDCNALGVKYNTPSGYNIATGVATTTKAVNATGLTPDGTNKTWFSTFIFASADQAKLEQDITMEITKQNNSTETKTIKGGQISLDKNVENDAEANFSTEEEVKIDVDIDGSTEDPNAPKVGQFVNKDGTFSDIYNQETAIGIVFATGGKTDTSNYGDGYEGKAVYGYAMGLTSVALSRLVPSSDPTLPTFEGIGDEPFASNDYNGFDYSAKMIEAAEQLATSSPVFANYSKWKNSNVVNASNLSPWYIPSGAQIKDICGMLFGIENETTSSVNDAFKAAYDEVVNVDAGNDIDSSKSDGSTHILSSYISSTNSSPAVVTTNVDEGKNIVSVKTESPKMIPAIWYTIRPVLTIFKGN</sequence>
<reference evidence="2" key="1">
    <citation type="journal article" date="2021" name="PLoS Genet.">
        <title>Mobile Type VI secretion system loci of the gut Bacteroidales display extensive intra-ecosystem transfer, multi-species spread and geographical clustering.</title>
        <authorList>
            <person name="Garcia-Bayona L."/>
            <person name="Coyne M.J."/>
            <person name="Comstock L.E."/>
        </authorList>
    </citation>
    <scope>NUCLEOTIDE SEQUENCE</scope>
    <source>
        <strain evidence="2">CL11T00C20</strain>
    </source>
</reference>
<gene>
    <name evidence="2" type="ORF">INE88_02136</name>
</gene>
<dbReference type="Proteomes" id="UP000679226">
    <property type="component" value="Chromosome"/>
</dbReference>
<dbReference type="KEGG" id="beg:INE88_02136"/>
<dbReference type="RefSeq" id="WP_211453829.1">
    <property type="nucleotide sequence ID" value="NZ_CP072227.1"/>
</dbReference>
<dbReference type="AlphaFoldDB" id="A0A975KGU0"/>
<name>A0A975KGU0_9BACE</name>
<dbReference type="Pfam" id="PF20200">
    <property type="entry name" value="DUF6562"/>
    <property type="match status" value="1"/>
</dbReference>
<proteinExistence type="predicted"/>
<organism evidence="2 3">
    <name type="scientific">Bacteroides eggerthii</name>
    <dbReference type="NCBI Taxonomy" id="28111"/>
    <lineage>
        <taxon>Bacteria</taxon>
        <taxon>Pseudomonadati</taxon>
        <taxon>Bacteroidota</taxon>
        <taxon>Bacteroidia</taxon>
        <taxon>Bacteroidales</taxon>
        <taxon>Bacteroidaceae</taxon>
        <taxon>Bacteroides</taxon>
    </lineage>
</organism>
<evidence type="ECO:0000313" key="3">
    <source>
        <dbReference type="Proteomes" id="UP000679226"/>
    </source>
</evidence>
<dbReference type="InterPro" id="IPR046692">
    <property type="entry name" value="DUF6562"/>
</dbReference>
<feature type="domain" description="DUF6562" evidence="1">
    <location>
        <begin position="44"/>
        <end position="189"/>
    </location>
</feature>
<evidence type="ECO:0000313" key="2">
    <source>
        <dbReference type="EMBL" id="QUT45316.1"/>
    </source>
</evidence>
<protein>
    <recommendedName>
        <fullName evidence="1">DUF6562 domain-containing protein</fullName>
    </recommendedName>
</protein>
<accession>A0A975KGU0</accession>
<evidence type="ECO:0000259" key="1">
    <source>
        <dbReference type="Pfam" id="PF20200"/>
    </source>
</evidence>
<dbReference type="PROSITE" id="PS51257">
    <property type="entry name" value="PROKAR_LIPOPROTEIN"/>
    <property type="match status" value="1"/>
</dbReference>
<dbReference type="EMBL" id="CP072227">
    <property type="protein sequence ID" value="QUT45316.1"/>
    <property type="molecule type" value="Genomic_DNA"/>
</dbReference>